<comment type="subcellular location">
    <subcellularLocation>
        <location evidence="1 14">Cell membrane</location>
        <topology evidence="1 14">Multi-pass membrane protein</topology>
    </subcellularLocation>
</comment>
<dbReference type="InterPro" id="IPR016483">
    <property type="entry name" value="UCP006404_Pept_M50_CBS"/>
</dbReference>
<evidence type="ECO:0000259" key="16">
    <source>
        <dbReference type="PROSITE" id="PS51371"/>
    </source>
</evidence>
<keyword evidence="9 14" id="KW-0862">Zinc</keyword>
<dbReference type="InterPro" id="IPR008915">
    <property type="entry name" value="Peptidase_M50"/>
</dbReference>
<dbReference type="PANTHER" id="PTHR39188">
    <property type="entry name" value="MEMBRANE-ASSOCIATED ZINC METALLOPROTEASE M50B"/>
    <property type="match status" value="1"/>
</dbReference>
<feature type="transmembrane region" description="Helical" evidence="14">
    <location>
        <begin position="185"/>
        <end position="206"/>
    </location>
</feature>
<dbReference type="SUPFAM" id="SSF54631">
    <property type="entry name" value="CBS-domain pair"/>
    <property type="match status" value="1"/>
</dbReference>
<evidence type="ECO:0000256" key="9">
    <source>
        <dbReference type="ARBA" id="ARBA00022833"/>
    </source>
</evidence>
<evidence type="ECO:0000256" key="4">
    <source>
        <dbReference type="ARBA" id="ARBA00022670"/>
    </source>
</evidence>
<evidence type="ECO:0000256" key="10">
    <source>
        <dbReference type="ARBA" id="ARBA00022989"/>
    </source>
</evidence>
<dbReference type="Gene3D" id="3.10.580.10">
    <property type="entry name" value="CBS-domain"/>
    <property type="match status" value="1"/>
</dbReference>
<dbReference type="Pfam" id="PF02163">
    <property type="entry name" value="Peptidase_M50"/>
    <property type="match status" value="2"/>
</dbReference>
<dbReference type="InterPro" id="IPR000644">
    <property type="entry name" value="CBS_dom"/>
</dbReference>
<dbReference type="EMBL" id="BAAAQR010000015">
    <property type="protein sequence ID" value="GAA2154567.1"/>
    <property type="molecule type" value="Genomic_DNA"/>
</dbReference>
<evidence type="ECO:0000256" key="5">
    <source>
        <dbReference type="ARBA" id="ARBA00022692"/>
    </source>
</evidence>
<keyword evidence="11 14" id="KW-0482">Metalloprotease</keyword>
<evidence type="ECO:0000256" key="13">
    <source>
        <dbReference type="ARBA" id="ARBA00023136"/>
    </source>
</evidence>
<evidence type="ECO:0000256" key="2">
    <source>
        <dbReference type="ARBA" id="ARBA00007931"/>
    </source>
</evidence>
<keyword evidence="3 14" id="KW-1003">Cell membrane</keyword>
<dbReference type="Proteomes" id="UP001501771">
    <property type="component" value="Unassembled WGS sequence"/>
</dbReference>
<evidence type="ECO:0000256" key="8">
    <source>
        <dbReference type="ARBA" id="ARBA00022801"/>
    </source>
</evidence>
<dbReference type="GO" id="GO:0006508">
    <property type="term" value="P:proteolysis"/>
    <property type="evidence" value="ECO:0007669"/>
    <property type="project" value="UniProtKB-KW"/>
</dbReference>
<name>A0ABN3A5T8_9ACTN</name>
<feature type="domain" description="CBS" evidence="16">
    <location>
        <begin position="314"/>
        <end position="383"/>
    </location>
</feature>
<protein>
    <recommendedName>
        <fullName evidence="14">Zinc metalloprotease</fullName>
    </recommendedName>
</protein>
<evidence type="ECO:0000256" key="14">
    <source>
        <dbReference type="PIRNR" id="PIRNR006404"/>
    </source>
</evidence>
<keyword evidence="18" id="KW-1185">Reference proteome</keyword>
<evidence type="ECO:0000256" key="15">
    <source>
        <dbReference type="PROSITE-ProRule" id="PRU00703"/>
    </source>
</evidence>
<keyword evidence="6 14" id="KW-0479">Metal-binding</keyword>
<comment type="similarity">
    <text evidence="2 14">Belongs to the peptidase M50B family.</text>
</comment>
<proteinExistence type="inferred from homology"/>
<keyword evidence="4 14" id="KW-0645">Protease</keyword>
<feature type="transmembrane region" description="Helical" evidence="14">
    <location>
        <begin position="142"/>
        <end position="164"/>
    </location>
</feature>
<dbReference type="CDD" id="cd06164">
    <property type="entry name" value="S2P-M50_SpoIVFB_CBS"/>
    <property type="match status" value="1"/>
</dbReference>
<dbReference type="InterPro" id="IPR046342">
    <property type="entry name" value="CBS_dom_sf"/>
</dbReference>
<feature type="domain" description="CBS" evidence="16">
    <location>
        <begin position="251"/>
        <end position="307"/>
    </location>
</feature>
<dbReference type="Pfam" id="PF00571">
    <property type="entry name" value="CBS"/>
    <property type="match status" value="1"/>
</dbReference>
<feature type="transmembrane region" description="Helical" evidence="14">
    <location>
        <begin position="12"/>
        <end position="36"/>
    </location>
</feature>
<evidence type="ECO:0000256" key="6">
    <source>
        <dbReference type="ARBA" id="ARBA00022723"/>
    </source>
</evidence>
<feature type="transmembrane region" description="Helical" evidence="14">
    <location>
        <begin position="48"/>
        <end position="66"/>
    </location>
</feature>
<gene>
    <name evidence="17" type="ORF">GCM10009844_40590</name>
</gene>
<comment type="caution">
    <text evidence="17">The sequence shown here is derived from an EMBL/GenBank/DDBJ whole genome shotgun (WGS) entry which is preliminary data.</text>
</comment>
<sequence length="396" mass="42007">MVSVVVFRVRGVPIRVGWSWLVIVALVYWSLATVLFPTSYEGLATWEYLVMAGVATVLLFASLLVHELCHTLQSIREGVHVKDITLFLFGGVSQADDPIPGPGAEFRIVAAGPLASAALMVVFGAAAVSAQGAGAPDPWVGVLAYLARINGLLLAFNLVPALPLDGGRLLHALLWWRSGDGERATIRAAGVGRTFAILLIGSGMALLLVGDTVGGVWLAAIGWFLYQAVRQEVMSARATQAWTGLHVRDLMTAPPITLPPDMTIADLAEHLDALADHSAYPVVAGDRYLGTLLLSHAGAVPEARRSFVRVVEVMTPAASLPVLHPDDEVVDAARAITASVTTRGVDMPHSSVVLGGPTGEEPVGVLSTADLERAIAAAPLRREHVGEERDRRYLRG</sequence>
<evidence type="ECO:0000313" key="18">
    <source>
        <dbReference type="Proteomes" id="UP001501771"/>
    </source>
</evidence>
<keyword evidence="5 14" id="KW-0812">Transmembrane</keyword>
<evidence type="ECO:0000256" key="3">
    <source>
        <dbReference type="ARBA" id="ARBA00022475"/>
    </source>
</evidence>
<keyword evidence="10 14" id="KW-1133">Transmembrane helix</keyword>
<evidence type="ECO:0000256" key="11">
    <source>
        <dbReference type="ARBA" id="ARBA00023049"/>
    </source>
</evidence>
<keyword evidence="12 15" id="KW-0129">CBS domain</keyword>
<accession>A0ABN3A5T8</accession>
<evidence type="ECO:0000256" key="7">
    <source>
        <dbReference type="ARBA" id="ARBA00022737"/>
    </source>
</evidence>
<keyword evidence="8 14" id="KW-0378">Hydrolase</keyword>
<comment type="cofactor">
    <cofactor evidence="14">
        <name>Zn(2+)</name>
        <dbReference type="ChEBI" id="CHEBI:29105"/>
    </cofactor>
    <text evidence="14">Binds 1 zinc ion per subunit.</text>
</comment>
<dbReference type="PIRSF" id="PIRSF006404">
    <property type="entry name" value="UCP006404_Pept_M50_CBS"/>
    <property type="match status" value="1"/>
</dbReference>
<dbReference type="GO" id="GO:0008233">
    <property type="term" value="F:peptidase activity"/>
    <property type="evidence" value="ECO:0007669"/>
    <property type="project" value="UniProtKB-KW"/>
</dbReference>
<evidence type="ECO:0000256" key="1">
    <source>
        <dbReference type="ARBA" id="ARBA00004651"/>
    </source>
</evidence>
<dbReference type="PROSITE" id="PS51371">
    <property type="entry name" value="CBS"/>
    <property type="match status" value="2"/>
</dbReference>
<dbReference type="PANTHER" id="PTHR39188:SF3">
    <property type="entry name" value="STAGE IV SPORULATION PROTEIN FB"/>
    <property type="match status" value="1"/>
</dbReference>
<reference evidence="17 18" key="1">
    <citation type="journal article" date="2019" name="Int. J. Syst. Evol. Microbiol.">
        <title>The Global Catalogue of Microorganisms (GCM) 10K type strain sequencing project: providing services to taxonomists for standard genome sequencing and annotation.</title>
        <authorList>
            <consortium name="The Broad Institute Genomics Platform"/>
            <consortium name="The Broad Institute Genome Sequencing Center for Infectious Disease"/>
            <person name="Wu L."/>
            <person name="Ma J."/>
        </authorList>
    </citation>
    <scope>NUCLEOTIDE SEQUENCE [LARGE SCALE GENOMIC DNA]</scope>
    <source>
        <strain evidence="17 18">JCM 16022</strain>
    </source>
</reference>
<organism evidence="17 18">
    <name type="scientific">Nocardioides koreensis</name>
    <dbReference type="NCBI Taxonomy" id="433651"/>
    <lineage>
        <taxon>Bacteria</taxon>
        <taxon>Bacillati</taxon>
        <taxon>Actinomycetota</taxon>
        <taxon>Actinomycetes</taxon>
        <taxon>Propionibacteriales</taxon>
        <taxon>Nocardioidaceae</taxon>
        <taxon>Nocardioides</taxon>
    </lineage>
</organism>
<feature type="transmembrane region" description="Helical" evidence="14">
    <location>
        <begin position="108"/>
        <end position="130"/>
    </location>
</feature>
<evidence type="ECO:0000313" key="17">
    <source>
        <dbReference type="EMBL" id="GAA2154567.1"/>
    </source>
</evidence>
<keyword evidence="7" id="KW-0677">Repeat</keyword>
<keyword evidence="13 14" id="KW-0472">Membrane</keyword>
<evidence type="ECO:0000256" key="12">
    <source>
        <dbReference type="ARBA" id="ARBA00023122"/>
    </source>
</evidence>